<feature type="repeat" description="PPR" evidence="12">
    <location>
        <begin position="135"/>
        <end position="169"/>
    </location>
</feature>
<keyword evidence="9" id="KW-0809">Transit peptide</keyword>
<dbReference type="CDD" id="cd01803">
    <property type="entry name" value="Ubl_ubiquitin"/>
    <property type="match status" value="7"/>
</dbReference>
<dbReference type="SUPFAM" id="SSF57850">
    <property type="entry name" value="RING/U-box"/>
    <property type="match status" value="1"/>
</dbReference>
<proteinExistence type="inferred from homology"/>
<dbReference type="InterPro" id="IPR000626">
    <property type="entry name" value="Ubiquitin-like_dom"/>
</dbReference>
<dbReference type="FunFam" id="1.25.40.10:FF:000501">
    <property type="entry name" value="Putative pentatricopeptide repeat-containing protein mitochondrial"/>
    <property type="match status" value="1"/>
</dbReference>
<evidence type="ECO:0000256" key="8">
    <source>
        <dbReference type="ARBA" id="ARBA00022737"/>
    </source>
</evidence>
<dbReference type="GO" id="GO:0008270">
    <property type="term" value="F:zinc ion binding"/>
    <property type="evidence" value="ECO:0007669"/>
    <property type="project" value="InterPro"/>
</dbReference>
<keyword evidence="10" id="KW-0496">Mitochondrion</keyword>
<gene>
    <name evidence="14" type="ORF">SO802_013855</name>
</gene>
<feature type="domain" description="Ubiquitin-like" evidence="13">
    <location>
        <begin position="700"/>
        <end position="775"/>
    </location>
</feature>
<dbReference type="InterPro" id="IPR013083">
    <property type="entry name" value="Znf_RING/FYVE/PHD"/>
</dbReference>
<evidence type="ECO:0000313" key="15">
    <source>
        <dbReference type="Proteomes" id="UP001459277"/>
    </source>
</evidence>
<keyword evidence="8" id="KW-0677">Repeat</keyword>
<dbReference type="PANTHER" id="PTHR10666">
    <property type="entry name" value="UBIQUITIN"/>
    <property type="match status" value="1"/>
</dbReference>
<dbReference type="SMART" id="SM00213">
    <property type="entry name" value="UBQ"/>
    <property type="match status" value="7"/>
</dbReference>
<evidence type="ECO:0000256" key="6">
    <source>
        <dbReference type="ARBA" id="ARBA00022490"/>
    </source>
</evidence>
<keyword evidence="15" id="KW-1185">Reference proteome</keyword>
<dbReference type="GO" id="GO:0005739">
    <property type="term" value="C:mitochondrion"/>
    <property type="evidence" value="ECO:0007669"/>
    <property type="project" value="UniProtKB-SubCell"/>
</dbReference>
<dbReference type="FunFam" id="3.10.20.90:FF:000016">
    <property type="entry name" value="Polyubiquitin 3"/>
    <property type="match status" value="7"/>
</dbReference>
<evidence type="ECO:0000256" key="9">
    <source>
        <dbReference type="ARBA" id="ARBA00022946"/>
    </source>
</evidence>
<comment type="subcellular location">
    <subcellularLocation>
        <location evidence="3">Cytoplasm</location>
    </subcellularLocation>
    <subcellularLocation>
        <location evidence="2">Mitochondrion</location>
    </subcellularLocation>
    <subcellularLocation>
        <location evidence="1">Nucleus</location>
    </subcellularLocation>
</comment>
<dbReference type="Pfam" id="PF00240">
    <property type="entry name" value="ubiquitin"/>
    <property type="match status" value="7"/>
</dbReference>
<feature type="domain" description="Ubiquitin-like" evidence="13">
    <location>
        <begin position="1004"/>
        <end position="1079"/>
    </location>
</feature>
<comment type="caution">
    <text evidence="14">The sequence shown here is derived from an EMBL/GenBank/DDBJ whole genome shotgun (WGS) entry which is preliminary data.</text>
</comment>
<dbReference type="GO" id="GO:0003729">
    <property type="term" value="F:mRNA binding"/>
    <property type="evidence" value="ECO:0007669"/>
    <property type="project" value="UniProtKB-ARBA"/>
</dbReference>
<dbReference type="Pfam" id="PF14432">
    <property type="entry name" value="DYW_deaminase"/>
    <property type="match status" value="1"/>
</dbReference>
<dbReference type="InterPro" id="IPR029071">
    <property type="entry name" value="Ubiquitin-like_domsf"/>
</dbReference>
<dbReference type="InterPro" id="IPR002885">
    <property type="entry name" value="PPR_rpt"/>
</dbReference>
<dbReference type="InterPro" id="IPR032867">
    <property type="entry name" value="DYW_dom"/>
</dbReference>
<name>A0AAW2D9J5_9ROSI</name>
<dbReference type="InterPro" id="IPR011990">
    <property type="entry name" value="TPR-like_helical_dom_sf"/>
</dbReference>
<feature type="repeat" description="PPR" evidence="12">
    <location>
        <begin position="337"/>
        <end position="371"/>
    </location>
</feature>
<keyword evidence="11" id="KW-0539">Nucleus</keyword>
<reference evidence="14 15" key="1">
    <citation type="submission" date="2024-01" db="EMBL/GenBank/DDBJ databases">
        <title>A telomere-to-telomere, gap-free genome of sweet tea (Lithocarpus litseifolius).</title>
        <authorList>
            <person name="Zhou J."/>
        </authorList>
    </citation>
    <scope>NUCLEOTIDE SEQUENCE [LARGE SCALE GENOMIC DNA]</scope>
    <source>
        <strain evidence="14">Zhou-2022a</strain>
        <tissue evidence="14">Leaf</tissue>
    </source>
</reference>
<dbReference type="Gene3D" id="3.10.20.90">
    <property type="entry name" value="Phosphatidylinositol 3-kinase Catalytic Subunit, Chain A, domain 1"/>
    <property type="match status" value="7"/>
</dbReference>
<feature type="repeat" description="PPR" evidence="12">
    <location>
        <begin position="104"/>
        <end position="134"/>
    </location>
</feature>
<evidence type="ECO:0000256" key="1">
    <source>
        <dbReference type="ARBA" id="ARBA00004123"/>
    </source>
</evidence>
<dbReference type="PRINTS" id="PR00348">
    <property type="entry name" value="UBIQUITIN"/>
</dbReference>
<feature type="domain" description="Ubiquitin-like" evidence="13">
    <location>
        <begin position="928"/>
        <end position="1003"/>
    </location>
</feature>
<dbReference type="GO" id="GO:0097602">
    <property type="term" value="F:cullin family protein binding"/>
    <property type="evidence" value="ECO:0007669"/>
    <property type="project" value="InterPro"/>
</dbReference>
<dbReference type="GO" id="GO:0031145">
    <property type="term" value="P:anaphase-promoting complex-dependent catabolic process"/>
    <property type="evidence" value="ECO:0007669"/>
    <property type="project" value="InterPro"/>
</dbReference>
<sequence length="1233" mass="138678">MSISTQFGSSATLASFADFETSEGEEEDCFGSSSCIIQDKDLLRRSQIRNSPTGLHVLDLIDRGSLEANRALYNNLLKKCTHFGKVKEGRAVHSHIVHSQFKDDLVIHNTILNMYAKCGALDDARKLFDEMPSKDMVTWTALISGYSQNDRAEDALVLFPQMLHFGLQPNQFTFSSLLKASGARPNDKHGRQVHAFCLKYGYDSNVYVGSSLVDMYARFNLINEAQVVFDGLVSKNEVSWNALIAGHARKGEGEHALSMFREMQRADFKPTHFTYSSVFSVCASTGSLEQGKWIHAHVIKSGGKLVSFVGNTLLYMYAKSGSIEDAKKVFDRLVKQELVSWNSMLTGYAQHGLGKESVQWFEEMLRIGIEPNHVTFLCVLSACSHAGLLDEGLYYFELMKMRMIEPQVSHYVTIVDLLGRAGLLDRALKFIREMPIEPTAAVWKALLGACRMHKNMELGAYAAEHVFELDPYDSGPHVLLSNIYASAGRWGDVAKVRRMMKQSGVKKEPACSWVEIENAVHLFVANDDAHPQREDIYRKWEEISGKIKEIGYVPDTSHVLLFVDQHEREVKLQYHSEKLALAFALLKTPPGSPIRIKKNIRVCGDCHSAIKFVSKLMDREIIVRDTNRFHHFHDGSCSCRDYWWHGVASWTWDAQDETCGICRMAFDGCCPDCKLPGDDCPLIWGACNHAFHLHCILKWMQIFVKTLTGKTITLEVESSDTIDNVKAKIQDKEGIPPDQQRLIFAGKQLEDGRTLADYNIQKESTLHLVLRLRGGMQIFVKTLTGKTITLEVESSDTIDNVKAKIQDKEGIPPDQQRLIFAGKQLEDGRTLADYNIQKESTLHLVLRLRGGMQIFVKTLTGKTITLEVESSDTIDNVKAKIQDKEGIPPDQQRLIFAGKQLEDGRTLADYNIQKESTLHLVLRLRGGMQIFVKTLTGKTITLEVESSDTIDNVKAKIQDKEGIPPDQQRLIFAGKQLEDGRTLADYNIQKESTLHLVLRLRGGMQIFVKTLTGKTITLEVESSDTIDNVKAKIQDKEGIPPDQQRLIFAGKQLEDGRTLADYNIQKESTLHLVLRLRGGMQIFVKTLTGKTITLEVESSDTIDNVKAKIQDKEGIPPDQQRLIFAGKQLEDGRTLADYNIQKESTLHLVLRLRGGMQIFVKTLTGKTITLEVESSDTIDNVKAKIQDKEGIPPDQQRLIFAGKQLEDGRTLADYNIQKESTLHLVLRLRGGHV</sequence>
<dbReference type="Pfam" id="PF01535">
    <property type="entry name" value="PPR"/>
    <property type="match status" value="2"/>
</dbReference>
<evidence type="ECO:0000256" key="10">
    <source>
        <dbReference type="ARBA" id="ARBA00023128"/>
    </source>
</evidence>
<feature type="domain" description="Ubiquitin-like" evidence="13">
    <location>
        <begin position="852"/>
        <end position="927"/>
    </location>
</feature>
<dbReference type="PROSITE" id="PS51375">
    <property type="entry name" value="PPR"/>
    <property type="match status" value="5"/>
</dbReference>
<evidence type="ECO:0000256" key="3">
    <source>
        <dbReference type="ARBA" id="ARBA00004496"/>
    </source>
</evidence>
<dbReference type="InterPro" id="IPR046848">
    <property type="entry name" value="E_motif"/>
</dbReference>
<protein>
    <recommendedName>
        <fullName evidence="13">Ubiquitin-like domain-containing protein</fullName>
    </recommendedName>
</protein>
<evidence type="ECO:0000256" key="11">
    <source>
        <dbReference type="ARBA" id="ARBA00023242"/>
    </source>
</evidence>
<evidence type="ECO:0000259" key="13">
    <source>
        <dbReference type="PROSITE" id="PS50053"/>
    </source>
</evidence>
<dbReference type="CDD" id="cd16456">
    <property type="entry name" value="RING-H2_APC11"/>
    <property type="match status" value="1"/>
</dbReference>
<dbReference type="FunFam" id="1.25.40.10:FF:000488">
    <property type="entry name" value="Pentatricopeptide repeat-containing protein, mitochondrial"/>
    <property type="match status" value="1"/>
</dbReference>
<dbReference type="InterPro" id="IPR024991">
    <property type="entry name" value="RING-H2_APC11"/>
</dbReference>
<feature type="repeat" description="PPR" evidence="12">
    <location>
        <begin position="372"/>
        <end position="406"/>
    </location>
</feature>
<dbReference type="Pfam" id="PF13041">
    <property type="entry name" value="PPR_2"/>
    <property type="match status" value="3"/>
</dbReference>
<evidence type="ECO:0000256" key="12">
    <source>
        <dbReference type="PROSITE-ProRule" id="PRU00708"/>
    </source>
</evidence>
<dbReference type="PROSITE" id="PS00299">
    <property type="entry name" value="UBIQUITIN_1"/>
    <property type="match status" value="7"/>
</dbReference>
<dbReference type="EMBL" id="JAZDWU010000004">
    <property type="protein sequence ID" value="KAL0006294.1"/>
    <property type="molecule type" value="Genomic_DNA"/>
</dbReference>
<dbReference type="PROSITE" id="PS50053">
    <property type="entry name" value="UBIQUITIN_2"/>
    <property type="match status" value="7"/>
</dbReference>
<feature type="domain" description="Ubiquitin-like" evidence="13">
    <location>
        <begin position="1080"/>
        <end position="1155"/>
    </location>
</feature>
<dbReference type="InterPro" id="IPR050158">
    <property type="entry name" value="Ubiquitin_ubiquitin-like"/>
</dbReference>
<dbReference type="InterPro" id="IPR019956">
    <property type="entry name" value="Ubiquitin_dom"/>
</dbReference>
<evidence type="ECO:0000313" key="14">
    <source>
        <dbReference type="EMBL" id="KAL0006294.1"/>
    </source>
</evidence>
<evidence type="ECO:0000256" key="4">
    <source>
        <dbReference type="ARBA" id="ARBA00006643"/>
    </source>
</evidence>
<feature type="domain" description="Ubiquitin-like" evidence="13">
    <location>
        <begin position="1156"/>
        <end position="1231"/>
    </location>
</feature>
<comment type="similarity">
    <text evidence="4">Belongs to the PPR family. PCMP-H subfamily.</text>
</comment>
<dbReference type="GO" id="GO:0061630">
    <property type="term" value="F:ubiquitin protein ligase activity"/>
    <property type="evidence" value="ECO:0007669"/>
    <property type="project" value="InterPro"/>
</dbReference>
<evidence type="ECO:0000256" key="5">
    <source>
        <dbReference type="ARBA" id="ARBA00008430"/>
    </source>
</evidence>
<dbReference type="Gene3D" id="3.30.40.10">
    <property type="entry name" value="Zinc/RING finger domain, C3HC4 (zinc finger)"/>
    <property type="match status" value="1"/>
</dbReference>
<dbReference type="NCBIfam" id="TIGR00756">
    <property type="entry name" value="PPR"/>
    <property type="match status" value="6"/>
</dbReference>
<organism evidence="14 15">
    <name type="scientific">Lithocarpus litseifolius</name>
    <dbReference type="NCBI Taxonomy" id="425828"/>
    <lineage>
        <taxon>Eukaryota</taxon>
        <taxon>Viridiplantae</taxon>
        <taxon>Streptophyta</taxon>
        <taxon>Embryophyta</taxon>
        <taxon>Tracheophyta</taxon>
        <taxon>Spermatophyta</taxon>
        <taxon>Magnoliopsida</taxon>
        <taxon>eudicotyledons</taxon>
        <taxon>Gunneridae</taxon>
        <taxon>Pentapetalae</taxon>
        <taxon>rosids</taxon>
        <taxon>fabids</taxon>
        <taxon>Fagales</taxon>
        <taxon>Fagaceae</taxon>
        <taxon>Lithocarpus</taxon>
    </lineage>
</organism>
<feature type="domain" description="Ubiquitin-like" evidence="13">
    <location>
        <begin position="776"/>
        <end position="851"/>
    </location>
</feature>
<dbReference type="Gene3D" id="1.25.40.10">
    <property type="entry name" value="Tetratricopeptide repeat domain"/>
    <property type="match status" value="4"/>
</dbReference>
<evidence type="ECO:0000256" key="2">
    <source>
        <dbReference type="ARBA" id="ARBA00004173"/>
    </source>
</evidence>
<dbReference type="Pfam" id="PF20431">
    <property type="entry name" value="E_motif"/>
    <property type="match status" value="1"/>
</dbReference>
<evidence type="ECO:0000256" key="7">
    <source>
        <dbReference type="ARBA" id="ARBA00022499"/>
    </source>
</evidence>
<keyword evidence="6" id="KW-0963">Cytoplasm</keyword>
<dbReference type="InterPro" id="IPR019954">
    <property type="entry name" value="Ubiquitin_CS"/>
</dbReference>
<accession>A0AAW2D9J5</accession>
<dbReference type="Proteomes" id="UP001459277">
    <property type="component" value="Unassembled WGS sequence"/>
</dbReference>
<comment type="similarity">
    <text evidence="5">Belongs to the ubiquitin family.</text>
</comment>
<dbReference type="FunFam" id="1.25.40.10:FF:000711">
    <property type="entry name" value="Tetratricopeptide repeat (TPR)-like superfamily protein"/>
    <property type="match status" value="1"/>
</dbReference>
<feature type="repeat" description="PPR" evidence="12">
    <location>
        <begin position="236"/>
        <end position="270"/>
    </location>
</feature>
<dbReference type="GO" id="GO:0005680">
    <property type="term" value="C:anaphase-promoting complex"/>
    <property type="evidence" value="ECO:0007669"/>
    <property type="project" value="InterPro"/>
</dbReference>
<dbReference type="Pfam" id="PF12854">
    <property type="entry name" value="PPR_1"/>
    <property type="match status" value="1"/>
</dbReference>
<dbReference type="SUPFAM" id="SSF54236">
    <property type="entry name" value="Ubiquitin-like"/>
    <property type="match status" value="7"/>
</dbReference>
<dbReference type="Pfam" id="PF12861">
    <property type="entry name" value="zf-ANAPC11"/>
    <property type="match status" value="1"/>
</dbReference>
<keyword evidence="7" id="KW-1017">Isopeptide bond</keyword>
<dbReference type="AlphaFoldDB" id="A0AAW2D9J5"/>